<feature type="region of interest" description="Disordered" evidence="1">
    <location>
        <begin position="49"/>
        <end position="80"/>
    </location>
</feature>
<evidence type="ECO:0000313" key="4">
    <source>
        <dbReference type="Proteomes" id="UP000060513"/>
    </source>
</evidence>
<evidence type="ECO:0000256" key="2">
    <source>
        <dbReference type="SAM" id="Phobius"/>
    </source>
</evidence>
<feature type="compositionally biased region" description="Pro residues" evidence="1">
    <location>
        <begin position="187"/>
        <end position="199"/>
    </location>
</feature>
<sequence length="250" mass="24885">MDYCLPCRRPLNGTVTCPECGAYESDAAPPGDRSGDAPAAGTAVWDVLLSEGSGPSESPDEAWSPASSADAPAARRRPPPQLKKYGVRALAAATFAVLGGLAGASLLPQHSIDPPQALPTPDQASPDEPDADVTASPTASRSPERPATRPGRGGAVRDRSSAGTRSPRATPTPRESPAPQAPAATSSPPPATAGPTPRPPDGRPSQSASSPTATPSASPSVSVSPSPPPSGPTPSTTAVPVPGGQPQGRT</sequence>
<feature type="compositionally biased region" description="Low complexity" evidence="1">
    <location>
        <begin position="233"/>
        <end position="242"/>
    </location>
</feature>
<organism evidence="3">
    <name type="scientific">Streptomyces pristinaespiralis</name>
    <dbReference type="NCBI Taxonomy" id="38300"/>
    <lineage>
        <taxon>Bacteria</taxon>
        <taxon>Bacillati</taxon>
        <taxon>Actinomycetota</taxon>
        <taxon>Actinomycetes</taxon>
        <taxon>Kitasatosporales</taxon>
        <taxon>Streptomycetaceae</taxon>
        <taxon>Streptomyces</taxon>
    </lineage>
</organism>
<keyword evidence="2" id="KW-1133">Transmembrane helix</keyword>
<accession>A0A0M4DB14</accession>
<name>A0A0M4DB14_STRPR</name>
<dbReference type="KEGG" id="spri:SPRI_0716"/>
<dbReference type="PATRIC" id="fig|38300.4.peg.771"/>
<feature type="compositionally biased region" description="Low complexity" evidence="1">
    <location>
        <begin position="49"/>
        <end position="72"/>
    </location>
</feature>
<gene>
    <name evidence="3" type="ORF">SPRI_0716</name>
</gene>
<dbReference type="PRINTS" id="PR01217">
    <property type="entry name" value="PRICHEXTENSN"/>
</dbReference>
<feature type="compositionally biased region" description="Low complexity" evidence="1">
    <location>
        <begin position="203"/>
        <end position="224"/>
    </location>
</feature>
<evidence type="ECO:0000256" key="1">
    <source>
        <dbReference type="SAM" id="MobiDB-lite"/>
    </source>
</evidence>
<reference evidence="3 4" key="1">
    <citation type="submission" date="2015-08" db="EMBL/GenBank/DDBJ databases">
        <title>Genome sequence of the pristinamycin over-producing bacterium Streptomyces pristinaespiralis HCCB10218.</title>
        <authorList>
            <person name="Tian J."/>
            <person name="Yang J."/>
            <person name="Li L."/>
            <person name="Ruan L."/>
            <person name="Wei W."/>
            <person name="Zheng G."/>
            <person name="Wei Z."/>
            <person name="Yang S."/>
            <person name="Ge M."/>
            <person name="Jiang W."/>
            <person name="Lu Y."/>
        </authorList>
    </citation>
    <scope>NUCLEOTIDE SEQUENCE [LARGE SCALE GENOMIC DNA]</scope>
    <source>
        <strain evidence="3 4">HCCB 10218</strain>
    </source>
</reference>
<feature type="region of interest" description="Disordered" evidence="1">
    <location>
        <begin position="106"/>
        <end position="250"/>
    </location>
</feature>
<proteinExistence type="predicted"/>
<dbReference type="AlphaFoldDB" id="A0A0M4DB14"/>
<evidence type="ECO:0000313" key="3">
    <source>
        <dbReference type="EMBL" id="ALC19022.1"/>
    </source>
</evidence>
<dbReference type="Proteomes" id="UP000060513">
    <property type="component" value="Chromosome"/>
</dbReference>
<keyword evidence="2" id="KW-0812">Transmembrane</keyword>
<feature type="transmembrane region" description="Helical" evidence="2">
    <location>
        <begin position="85"/>
        <end position="107"/>
    </location>
</feature>
<protein>
    <submittedName>
        <fullName evidence="3">Uncharacterized protein</fullName>
    </submittedName>
</protein>
<dbReference type="STRING" id="38300.SPRI_0716"/>
<keyword evidence="2" id="KW-0472">Membrane</keyword>
<dbReference type="EMBL" id="CP011340">
    <property type="protein sequence ID" value="ALC19022.1"/>
    <property type="molecule type" value="Genomic_DNA"/>
</dbReference>